<protein>
    <submittedName>
        <fullName evidence="3">Uncharacterized protein YbjT (DUF2867 family)</fullName>
    </submittedName>
</protein>
<evidence type="ECO:0000313" key="3">
    <source>
        <dbReference type="EMBL" id="MBB4537540.1"/>
    </source>
</evidence>
<proteinExistence type="predicted"/>
<dbReference type="Proteomes" id="UP000557344">
    <property type="component" value="Unassembled WGS sequence"/>
</dbReference>
<comment type="caution">
    <text evidence="3">The sequence shown here is derived from an EMBL/GenBank/DDBJ whole genome shotgun (WGS) entry which is preliminary data.</text>
</comment>
<evidence type="ECO:0000259" key="1">
    <source>
        <dbReference type="Pfam" id="PF13460"/>
    </source>
</evidence>
<evidence type="ECO:0000313" key="4">
    <source>
        <dbReference type="Proteomes" id="UP000523431"/>
    </source>
</evidence>
<dbReference type="AlphaFoldDB" id="A0A7W6ZKS2"/>
<name>A0A7W6ZKS2_RHIET</name>
<accession>A0A7W6ZKS2</accession>
<dbReference type="InterPro" id="IPR016040">
    <property type="entry name" value="NAD(P)-bd_dom"/>
</dbReference>
<dbReference type="Pfam" id="PF13460">
    <property type="entry name" value="NAD_binding_10"/>
    <property type="match status" value="1"/>
</dbReference>
<dbReference type="Proteomes" id="UP000523431">
    <property type="component" value="Unassembled WGS sequence"/>
</dbReference>
<dbReference type="Gene3D" id="3.40.50.720">
    <property type="entry name" value="NAD(P)-binding Rossmann-like Domain"/>
    <property type="match status" value="1"/>
</dbReference>
<feature type="domain" description="NAD(P)-binding" evidence="1">
    <location>
        <begin position="7"/>
        <end position="57"/>
    </location>
</feature>
<dbReference type="EMBL" id="JACIID010000009">
    <property type="protein sequence ID" value="MBB4537540.1"/>
    <property type="molecule type" value="Genomic_DNA"/>
</dbReference>
<reference evidence="4 5" key="1">
    <citation type="submission" date="2020-08" db="EMBL/GenBank/DDBJ databases">
        <title>Genomic Encyclopedia of Type Strains, Phase IV (KMG-V): Genome sequencing to study the core and pangenomes of soil and plant-associated prokaryotes.</title>
        <authorList>
            <person name="Whitman W."/>
        </authorList>
    </citation>
    <scope>NUCLEOTIDE SEQUENCE [LARGE SCALE GENOMIC DNA]</scope>
    <source>
        <strain evidence="2 5">SEMIA 471</strain>
        <strain evidence="3 4">SEMIA 489</strain>
    </source>
</reference>
<organism evidence="3 4">
    <name type="scientific">Rhizobium etli</name>
    <dbReference type="NCBI Taxonomy" id="29449"/>
    <lineage>
        <taxon>Bacteria</taxon>
        <taxon>Pseudomonadati</taxon>
        <taxon>Pseudomonadota</taxon>
        <taxon>Alphaproteobacteria</taxon>
        <taxon>Hyphomicrobiales</taxon>
        <taxon>Rhizobiaceae</taxon>
        <taxon>Rhizobium/Agrobacterium group</taxon>
        <taxon>Rhizobium</taxon>
    </lineage>
</organism>
<dbReference type="InterPro" id="IPR036291">
    <property type="entry name" value="NAD(P)-bd_dom_sf"/>
</dbReference>
<dbReference type="SUPFAM" id="SSF51735">
    <property type="entry name" value="NAD(P)-binding Rossmann-fold domains"/>
    <property type="match status" value="1"/>
</dbReference>
<dbReference type="EMBL" id="JACIHU010000009">
    <property type="protein sequence ID" value="MBB4481711.1"/>
    <property type="molecule type" value="Genomic_DNA"/>
</dbReference>
<evidence type="ECO:0000313" key="2">
    <source>
        <dbReference type="EMBL" id="MBB4481711.1"/>
    </source>
</evidence>
<sequence length="65" mass="6776">MTALVLGATGGIGGAVAGKLLGRGWRIRALNRDAERAMGKEPAFEWVQGDAMNAGDVLRRPKALG</sequence>
<evidence type="ECO:0000313" key="5">
    <source>
        <dbReference type="Proteomes" id="UP000557344"/>
    </source>
</evidence>
<gene>
    <name evidence="2" type="ORF">GGE46_004309</name>
    <name evidence="3" type="ORF">GGE57_004306</name>
</gene>